<evidence type="ECO:0000313" key="2">
    <source>
        <dbReference type="EMBL" id="MDC7693426.1"/>
    </source>
</evidence>
<evidence type="ECO:0008006" key="4">
    <source>
        <dbReference type="Google" id="ProtNLM"/>
    </source>
</evidence>
<accession>A0ABT5IB62</accession>
<organism evidence="2 3">
    <name type="scientific">Asticcacaulis currens</name>
    <dbReference type="NCBI Taxonomy" id="2984210"/>
    <lineage>
        <taxon>Bacteria</taxon>
        <taxon>Pseudomonadati</taxon>
        <taxon>Pseudomonadota</taxon>
        <taxon>Alphaproteobacteria</taxon>
        <taxon>Caulobacterales</taxon>
        <taxon>Caulobacteraceae</taxon>
        <taxon>Asticcacaulis</taxon>
    </lineage>
</organism>
<keyword evidence="3" id="KW-1185">Reference proteome</keyword>
<name>A0ABT5IB62_9CAUL</name>
<dbReference type="Proteomes" id="UP001216595">
    <property type="component" value="Unassembled WGS sequence"/>
</dbReference>
<evidence type="ECO:0000256" key="1">
    <source>
        <dbReference type="SAM" id="MobiDB-lite"/>
    </source>
</evidence>
<reference evidence="2 3" key="1">
    <citation type="submission" date="2023-01" db="EMBL/GenBank/DDBJ databases">
        <title>Novel species of the genus Asticcacaulis isolated from rivers.</title>
        <authorList>
            <person name="Lu H."/>
        </authorList>
    </citation>
    <scope>NUCLEOTIDE SEQUENCE [LARGE SCALE GENOMIC DNA]</scope>
    <source>
        <strain evidence="2 3">DXS10W</strain>
    </source>
</reference>
<sequence length="66" mass="6926">MPDLPPHNEPPKKNGLNDYGPKTGAASDHPYGMDEMPPAPKTKGTPPDARTEVSSEADLGDPTQTG</sequence>
<protein>
    <recommendedName>
        <fullName evidence="4">Sigma-like protein</fullName>
    </recommendedName>
</protein>
<feature type="region of interest" description="Disordered" evidence="1">
    <location>
        <begin position="1"/>
        <end position="66"/>
    </location>
</feature>
<evidence type="ECO:0000313" key="3">
    <source>
        <dbReference type="Proteomes" id="UP001216595"/>
    </source>
</evidence>
<gene>
    <name evidence="2" type="ORF">PQU94_03910</name>
</gene>
<proteinExistence type="predicted"/>
<comment type="caution">
    <text evidence="2">The sequence shown here is derived from an EMBL/GenBank/DDBJ whole genome shotgun (WGS) entry which is preliminary data.</text>
</comment>
<dbReference type="RefSeq" id="WP_272740193.1">
    <property type="nucleotide sequence ID" value="NZ_JAQQKW010000002.1"/>
</dbReference>
<dbReference type="EMBL" id="JAQQKW010000002">
    <property type="protein sequence ID" value="MDC7693426.1"/>
    <property type="molecule type" value="Genomic_DNA"/>
</dbReference>